<dbReference type="EC" id="3.1.26.5" evidence="5"/>
<keyword evidence="7" id="KW-1185">Reference proteome</keyword>
<dbReference type="PANTHER" id="PTHR15441:SF2">
    <property type="entry name" value="RIBONUCLEASE P_MRP PROTEIN SUBUNIT POP5"/>
    <property type="match status" value="1"/>
</dbReference>
<dbReference type="GO" id="GO:0001682">
    <property type="term" value="P:tRNA 5'-leader removal"/>
    <property type="evidence" value="ECO:0007669"/>
    <property type="project" value="InterPro"/>
</dbReference>
<evidence type="ECO:0000256" key="3">
    <source>
        <dbReference type="ARBA" id="ARBA00022694"/>
    </source>
</evidence>
<dbReference type="Proteomes" id="UP000001072">
    <property type="component" value="Unassembled WGS sequence"/>
</dbReference>
<keyword evidence="4" id="KW-0539">Nucleus</keyword>
<comment type="subcellular location">
    <subcellularLocation>
        <location evidence="1">Nucleus</location>
    </subcellularLocation>
</comment>
<evidence type="ECO:0000313" key="7">
    <source>
        <dbReference type="Proteomes" id="UP000001072"/>
    </source>
</evidence>
<dbReference type="GO" id="GO:0030681">
    <property type="term" value="C:multimeric ribonuclease P complex"/>
    <property type="evidence" value="ECO:0007669"/>
    <property type="project" value="TreeGrafter"/>
</dbReference>
<reference evidence="7" key="1">
    <citation type="journal article" date="2011" name="Proc. Natl. Acad. Sci. U.S.A.">
        <title>Obligate biotrophy features unraveled by the genomic analysis of rust fungi.</title>
        <authorList>
            <person name="Duplessis S."/>
            <person name="Cuomo C.A."/>
            <person name="Lin Y.-C."/>
            <person name="Aerts A."/>
            <person name="Tisserant E."/>
            <person name="Veneault-Fourrey C."/>
            <person name="Joly D.L."/>
            <person name="Hacquard S."/>
            <person name="Amselem J."/>
            <person name="Cantarel B.L."/>
            <person name="Chiu R."/>
            <person name="Coutinho P.M."/>
            <person name="Feau N."/>
            <person name="Field M."/>
            <person name="Frey P."/>
            <person name="Gelhaye E."/>
            <person name="Goldberg J."/>
            <person name="Grabherr M.G."/>
            <person name="Kodira C.D."/>
            <person name="Kohler A."/>
            <person name="Kuees U."/>
            <person name="Lindquist E.A."/>
            <person name="Lucas S.M."/>
            <person name="Mago R."/>
            <person name="Mauceli E."/>
            <person name="Morin E."/>
            <person name="Murat C."/>
            <person name="Pangilinan J.L."/>
            <person name="Park R."/>
            <person name="Pearson M."/>
            <person name="Quesneville H."/>
            <person name="Rouhier N."/>
            <person name="Sakthikumar S."/>
            <person name="Salamov A.A."/>
            <person name="Schmutz J."/>
            <person name="Selles B."/>
            <person name="Shapiro H."/>
            <person name="Tanguay P."/>
            <person name="Tuskan G.A."/>
            <person name="Henrissat B."/>
            <person name="Van de Peer Y."/>
            <person name="Rouze P."/>
            <person name="Ellis J.G."/>
            <person name="Dodds P.N."/>
            <person name="Schein J.E."/>
            <person name="Zhong S."/>
            <person name="Hamelin R.C."/>
            <person name="Grigoriev I.V."/>
            <person name="Szabo L.J."/>
            <person name="Martin F."/>
        </authorList>
    </citation>
    <scope>NUCLEOTIDE SEQUENCE [LARGE SCALE GENOMIC DNA]</scope>
    <source>
        <strain evidence="7">98AG31 / pathotype 3-4-7</strain>
    </source>
</reference>
<evidence type="ECO:0000256" key="5">
    <source>
        <dbReference type="PIRNR" id="PIRNR023803"/>
    </source>
</evidence>
<sequence>MVRFKNRYVLINLMFNPNLINLQTDELINLNSKEILESIRHSILQHFGELNLGQSTASLNIKYYSPITSLLILRCSRDSISIVRVALMLIRQIKGHDVIFQSINVSGTMRKTQEAAIRFDRELVLQHSTNISSSTLTDPKEIQTRHETILNIEI</sequence>
<dbReference type="eggNOG" id="KOG4639">
    <property type="taxonomic scope" value="Eukaryota"/>
</dbReference>
<dbReference type="InterPro" id="IPR002759">
    <property type="entry name" value="Pop5/Rpp14/Rnp2-like"/>
</dbReference>
<dbReference type="InterPro" id="IPR016819">
    <property type="entry name" value="RNase_P/MRP_POP5"/>
</dbReference>
<dbReference type="PIRSF" id="PIRSF023803">
    <property type="entry name" value="Ribonuclease_P_prd"/>
    <property type="match status" value="1"/>
</dbReference>
<dbReference type="InParanoid" id="F4S0E0"/>
<evidence type="ECO:0000256" key="4">
    <source>
        <dbReference type="ARBA" id="ARBA00023242"/>
    </source>
</evidence>
<dbReference type="AlphaFoldDB" id="F4S0E0"/>
<dbReference type="GO" id="GO:0004526">
    <property type="term" value="F:ribonuclease P activity"/>
    <property type="evidence" value="ECO:0007669"/>
    <property type="project" value="UniProtKB-EC"/>
</dbReference>
<comment type="catalytic activity">
    <reaction evidence="5">
        <text>Endonucleolytic cleavage of RNA, removing 5'-extranucleotides from tRNA precursor.</text>
        <dbReference type="EC" id="3.1.26.5"/>
    </reaction>
</comment>
<dbReference type="KEGG" id="mlr:MELLADRAFT_110616"/>
<comment type="function">
    <text evidence="5">Component of ribonuclease P, a protein complex that generates mature tRNA molecules by cleaving their 5'-ends.</text>
</comment>
<organism evidence="7">
    <name type="scientific">Melampsora larici-populina (strain 98AG31 / pathotype 3-4-7)</name>
    <name type="common">Poplar leaf rust fungus</name>
    <dbReference type="NCBI Taxonomy" id="747676"/>
    <lineage>
        <taxon>Eukaryota</taxon>
        <taxon>Fungi</taxon>
        <taxon>Dikarya</taxon>
        <taxon>Basidiomycota</taxon>
        <taxon>Pucciniomycotina</taxon>
        <taxon>Pucciniomycetes</taxon>
        <taxon>Pucciniales</taxon>
        <taxon>Melampsoraceae</taxon>
        <taxon>Melampsora</taxon>
    </lineage>
</organism>
<name>F4S0E0_MELLP</name>
<dbReference type="HOGENOM" id="CLU_086710_3_0_1"/>
<evidence type="ECO:0000256" key="1">
    <source>
        <dbReference type="ARBA" id="ARBA00004123"/>
    </source>
</evidence>
<dbReference type="FunCoup" id="F4S0E0">
    <property type="interactions" value="129"/>
</dbReference>
<evidence type="ECO:0000313" key="6">
    <source>
        <dbReference type="EMBL" id="EGG01957.1"/>
    </source>
</evidence>
<dbReference type="OrthoDB" id="24745at2759"/>
<comment type="similarity">
    <text evidence="2 5">Belongs to the eukaryotic/archaeal RNase P protein component 2 family.</text>
</comment>
<dbReference type="GeneID" id="18924133"/>
<evidence type="ECO:0000256" key="2">
    <source>
        <dbReference type="ARBA" id="ARBA00010800"/>
    </source>
</evidence>
<dbReference type="STRING" id="747676.F4S0E0"/>
<dbReference type="EMBL" id="GL883134">
    <property type="protein sequence ID" value="EGG01957.1"/>
    <property type="molecule type" value="Genomic_DNA"/>
</dbReference>
<dbReference type="SUPFAM" id="SSF160350">
    <property type="entry name" value="Rnp2-like"/>
    <property type="match status" value="1"/>
</dbReference>
<dbReference type="InterPro" id="IPR038085">
    <property type="entry name" value="Rnp2-like_sf"/>
</dbReference>
<dbReference type="Pfam" id="PF01900">
    <property type="entry name" value="RNase_P_Rpp14"/>
    <property type="match status" value="1"/>
</dbReference>
<dbReference type="GO" id="GO:0000172">
    <property type="term" value="C:ribonuclease MRP complex"/>
    <property type="evidence" value="ECO:0007669"/>
    <property type="project" value="TreeGrafter"/>
</dbReference>
<dbReference type="GO" id="GO:0033204">
    <property type="term" value="F:ribonuclease P RNA binding"/>
    <property type="evidence" value="ECO:0007669"/>
    <property type="project" value="InterPro"/>
</dbReference>
<dbReference type="RefSeq" id="XP_007414791.1">
    <property type="nucleotide sequence ID" value="XM_007414729.1"/>
</dbReference>
<dbReference type="GO" id="GO:0005730">
    <property type="term" value="C:nucleolus"/>
    <property type="evidence" value="ECO:0007669"/>
    <property type="project" value="TreeGrafter"/>
</dbReference>
<dbReference type="Gene3D" id="3.30.70.3250">
    <property type="entry name" value="Ribonuclease P, Pop5 subunit"/>
    <property type="match status" value="1"/>
</dbReference>
<accession>F4S0E0</accession>
<gene>
    <name evidence="6" type="ORF">MELLADRAFT_110616</name>
</gene>
<keyword evidence="3 5" id="KW-0819">tRNA processing</keyword>
<protein>
    <recommendedName>
        <fullName evidence="5">Ribonuclease P/MRP protein subunit POP5</fullName>
        <ecNumber evidence="5">3.1.26.5</ecNumber>
    </recommendedName>
</protein>
<proteinExistence type="inferred from homology"/>
<dbReference type="VEuPathDB" id="FungiDB:MELLADRAFT_110616"/>
<dbReference type="PANTHER" id="PTHR15441">
    <property type="entry name" value="RIBONUCLEASE P PROTEIN SUBUNIT P14"/>
    <property type="match status" value="1"/>
</dbReference>